<accession>A0AAV6N2J7</accession>
<dbReference type="GO" id="GO:0005874">
    <property type="term" value="C:microtubule"/>
    <property type="evidence" value="ECO:0007669"/>
    <property type="project" value="UniProtKB-KW"/>
</dbReference>
<feature type="compositionally biased region" description="Basic and acidic residues" evidence="7">
    <location>
        <begin position="159"/>
        <end position="168"/>
    </location>
</feature>
<gene>
    <name evidence="9" type="primary">WDL5</name>
    <name evidence="9" type="ORF">SDJN03_13918</name>
</gene>
<feature type="domain" description="TPX2 C-terminal" evidence="8">
    <location>
        <begin position="258"/>
        <end position="333"/>
    </location>
</feature>
<keyword evidence="10" id="KW-1185">Reference proteome</keyword>
<evidence type="ECO:0000256" key="4">
    <source>
        <dbReference type="ARBA" id="ARBA00022701"/>
    </source>
</evidence>
<dbReference type="GO" id="GO:0008017">
    <property type="term" value="F:microtubule binding"/>
    <property type="evidence" value="ECO:0007669"/>
    <property type="project" value="InterPro"/>
</dbReference>
<organism evidence="9 10">
    <name type="scientific">Cucurbita argyrosperma subsp. sororia</name>
    <dbReference type="NCBI Taxonomy" id="37648"/>
    <lineage>
        <taxon>Eukaryota</taxon>
        <taxon>Viridiplantae</taxon>
        <taxon>Streptophyta</taxon>
        <taxon>Embryophyta</taxon>
        <taxon>Tracheophyta</taxon>
        <taxon>Spermatophyta</taxon>
        <taxon>Magnoliopsida</taxon>
        <taxon>eudicotyledons</taxon>
        <taxon>Gunneridae</taxon>
        <taxon>Pentapetalae</taxon>
        <taxon>rosids</taxon>
        <taxon>fabids</taxon>
        <taxon>Cucurbitales</taxon>
        <taxon>Cucurbitaceae</taxon>
        <taxon>Cucurbiteae</taxon>
        <taxon>Cucurbita</taxon>
    </lineage>
</organism>
<dbReference type="Pfam" id="PF06886">
    <property type="entry name" value="TPX2"/>
    <property type="match status" value="1"/>
</dbReference>
<dbReference type="PANTHER" id="PTHR31358:SF29">
    <property type="entry name" value="PROTEIN WVD2-LIKE 5-RELATED"/>
    <property type="match status" value="1"/>
</dbReference>
<dbReference type="AlphaFoldDB" id="A0AAV6N2J7"/>
<dbReference type="EMBL" id="JAGKQH010000009">
    <property type="protein sequence ID" value="KAG6591572.1"/>
    <property type="molecule type" value="Genomic_DNA"/>
</dbReference>
<keyword evidence="4" id="KW-0493">Microtubule</keyword>
<protein>
    <submittedName>
        <fullName evidence="9">Protein WVD2-like 5</fullName>
    </submittedName>
</protein>
<keyword evidence="3" id="KW-0963">Cytoplasm</keyword>
<dbReference type="InterPro" id="IPR044833">
    <property type="entry name" value="WDL5/6"/>
</dbReference>
<evidence type="ECO:0000313" key="9">
    <source>
        <dbReference type="EMBL" id="KAG6591572.1"/>
    </source>
</evidence>
<feature type="non-terminal residue" evidence="9">
    <location>
        <position position="1"/>
    </location>
</feature>
<name>A0AAV6N2J7_9ROSI</name>
<evidence type="ECO:0000256" key="3">
    <source>
        <dbReference type="ARBA" id="ARBA00022490"/>
    </source>
</evidence>
<comment type="similarity">
    <text evidence="2">Belongs to the TPX2 family.</text>
</comment>
<sequence>MATTGGKSGGFYCEVGSDSFARFSSLHLMMESEILVPADGLKLTHQNGFHENVSASSEETVPEVLVSEGINKDTEATMQQENIENDLKLSGGAISESTTTELTEGLNSPAESDISTLSKEGEEKNVDPPKQVKPERGQIKSKNEKSSGPKHISSTGVNKNKDGKDAEHTAGLLNGSGTGTPHPHPKRPSKSRSFNGRQAEALKQADKSDGEGSMESMNLKTSKKGHPSKSEEESESSLSPRAGDEKPNRVGRLPNYGFSFRCNERAEKRKEFYSKLEEKIQAKEVEKNTLQAKSKETQEAEIKMLRKSLNFKATPMPSFYQEPPPPKVELKKIPPTRAKSPKLGRKKSPTPAEILGNEGGDVRSNRLSLDENVALNNNNSKGVSPPARLDKPKRRSLPRLPSEKTTIPGAATNAAGKSSATKVKSVEKPPAVSTNGKKEEKQASTEAITTTQKSAIDNEETAPLNGTNKEVSLSQEENGGATPEPSETESQTDEEREIEEQDQHHQSSGEDAAELKQSSSIVAP</sequence>
<proteinExistence type="inferred from homology"/>
<feature type="compositionally biased region" description="Polar residues" evidence="7">
    <location>
        <begin position="464"/>
        <end position="477"/>
    </location>
</feature>
<keyword evidence="5" id="KW-0206">Cytoskeleton</keyword>
<feature type="region of interest" description="Disordered" evidence="7">
    <location>
        <begin position="314"/>
        <end position="524"/>
    </location>
</feature>
<dbReference type="Proteomes" id="UP000685013">
    <property type="component" value="Chromosome 9"/>
</dbReference>
<evidence type="ECO:0000259" key="8">
    <source>
        <dbReference type="Pfam" id="PF06886"/>
    </source>
</evidence>
<keyword evidence="6" id="KW-0175">Coiled coil</keyword>
<dbReference type="InterPro" id="IPR027329">
    <property type="entry name" value="TPX2_C"/>
</dbReference>
<evidence type="ECO:0000256" key="6">
    <source>
        <dbReference type="SAM" id="Coils"/>
    </source>
</evidence>
<comment type="subcellular location">
    <subcellularLocation>
        <location evidence="1">Cytoplasm</location>
        <location evidence="1">Cytoskeleton</location>
    </subcellularLocation>
</comment>
<feature type="compositionally biased region" description="Polar residues" evidence="7">
    <location>
        <begin position="444"/>
        <end position="455"/>
    </location>
</feature>
<comment type="caution">
    <text evidence="9">The sequence shown here is derived from an EMBL/GenBank/DDBJ whole genome shotgun (WGS) entry which is preliminary data.</text>
</comment>
<evidence type="ECO:0000256" key="7">
    <source>
        <dbReference type="SAM" id="MobiDB-lite"/>
    </source>
</evidence>
<feature type="coiled-coil region" evidence="6">
    <location>
        <begin position="263"/>
        <end position="300"/>
    </location>
</feature>
<evidence type="ECO:0000256" key="2">
    <source>
        <dbReference type="ARBA" id="ARBA00005885"/>
    </source>
</evidence>
<evidence type="ECO:0000313" key="10">
    <source>
        <dbReference type="Proteomes" id="UP000685013"/>
    </source>
</evidence>
<evidence type="ECO:0000256" key="5">
    <source>
        <dbReference type="ARBA" id="ARBA00023212"/>
    </source>
</evidence>
<feature type="compositionally biased region" description="Acidic residues" evidence="7">
    <location>
        <begin position="486"/>
        <end position="500"/>
    </location>
</feature>
<feature type="region of interest" description="Disordered" evidence="7">
    <location>
        <begin position="99"/>
        <end position="256"/>
    </location>
</feature>
<dbReference type="PANTHER" id="PTHR31358">
    <property type="entry name" value="PROTEIN WVD2-LIKE 4"/>
    <property type="match status" value="1"/>
</dbReference>
<reference evidence="9 10" key="1">
    <citation type="journal article" date="2021" name="Hortic Res">
        <title>The domestication of Cucurbita argyrosperma as revealed by the genome of its wild relative.</title>
        <authorList>
            <person name="Barrera-Redondo J."/>
            <person name="Sanchez-de la Vega G."/>
            <person name="Aguirre-Liguori J.A."/>
            <person name="Castellanos-Morales G."/>
            <person name="Gutierrez-Guerrero Y.T."/>
            <person name="Aguirre-Dugua X."/>
            <person name="Aguirre-Planter E."/>
            <person name="Tenaillon M.I."/>
            <person name="Lira-Saade R."/>
            <person name="Eguiarte L.E."/>
        </authorList>
    </citation>
    <scope>NUCLEOTIDE SEQUENCE [LARGE SCALE GENOMIC DNA]</scope>
    <source>
        <strain evidence="9">JBR-2021</strain>
    </source>
</reference>
<feature type="compositionally biased region" description="Basic and acidic residues" evidence="7">
    <location>
        <begin position="119"/>
        <end position="147"/>
    </location>
</feature>
<feature type="compositionally biased region" description="Polar residues" evidence="7">
    <location>
        <begin position="105"/>
        <end position="118"/>
    </location>
</feature>
<feature type="compositionally biased region" description="Basic residues" evidence="7">
    <location>
        <begin position="339"/>
        <end position="348"/>
    </location>
</feature>
<evidence type="ECO:0000256" key="1">
    <source>
        <dbReference type="ARBA" id="ARBA00004245"/>
    </source>
</evidence>